<dbReference type="KEGG" id="amr:AM1_0634"/>
<dbReference type="GO" id="GO:0004383">
    <property type="term" value="F:guanylate cyclase activity"/>
    <property type="evidence" value="ECO:0007669"/>
    <property type="project" value="TreeGrafter"/>
</dbReference>
<dbReference type="STRING" id="329726.AM1_0634"/>
<dbReference type="GO" id="GO:0070482">
    <property type="term" value="P:response to oxygen levels"/>
    <property type="evidence" value="ECO:0007669"/>
    <property type="project" value="TreeGrafter"/>
</dbReference>
<feature type="domain" description="Heme NO-binding" evidence="1">
    <location>
        <begin position="2"/>
        <end position="162"/>
    </location>
</feature>
<dbReference type="OrthoDB" id="7266652at2"/>
<gene>
    <name evidence="2" type="ordered locus">AM1_0634</name>
</gene>
<reference evidence="2 3" key="1">
    <citation type="journal article" date="2008" name="Proc. Natl. Acad. Sci. U.S.A.">
        <title>Niche adaptation and genome expansion in the chlorophyll d-producing cyanobacterium Acaryochloris marina.</title>
        <authorList>
            <person name="Swingley W.D."/>
            <person name="Chen M."/>
            <person name="Cheung P.C."/>
            <person name="Conrad A.L."/>
            <person name="Dejesa L.C."/>
            <person name="Hao J."/>
            <person name="Honchak B.M."/>
            <person name="Karbach L.E."/>
            <person name="Kurdoglu A."/>
            <person name="Lahiri S."/>
            <person name="Mastrian S.D."/>
            <person name="Miyashita H."/>
            <person name="Page L."/>
            <person name="Ramakrishna P."/>
            <person name="Satoh S."/>
            <person name="Sattley W.M."/>
            <person name="Shimada Y."/>
            <person name="Taylor H.L."/>
            <person name="Tomo T."/>
            <person name="Tsuchiya T."/>
            <person name="Wang Z.T."/>
            <person name="Raymond J."/>
            <person name="Mimuro M."/>
            <person name="Blankenship R.E."/>
            <person name="Touchman J.W."/>
        </authorList>
    </citation>
    <scope>NUCLEOTIDE SEQUENCE [LARGE SCALE GENOMIC DNA]</scope>
    <source>
        <strain evidence="3">MBIC 11017</strain>
    </source>
</reference>
<dbReference type="Pfam" id="PF07700">
    <property type="entry name" value="HNOB"/>
    <property type="match status" value="1"/>
</dbReference>
<name>B0CD92_ACAM1</name>
<dbReference type="GO" id="GO:0020037">
    <property type="term" value="F:heme binding"/>
    <property type="evidence" value="ECO:0007669"/>
    <property type="project" value="InterPro"/>
</dbReference>
<dbReference type="EMBL" id="CP000828">
    <property type="protein sequence ID" value="ABW25683.1"/>
    <property type="molecule type" value="Genomic_DNA"/>
</dbReference>
<dbReference type="eggNOG" id="COG1060">
    <property type="taxonomic scope" value="Bacteria"/>
</dbReference>
<dbReference type="AlphaFoldDB" id="B0CD92"/>
<proteinExistence type="predicted"/>
<protein>
    <submittedName>
        <fullName evidence="2">Heme NO binding domain protein</fullName>
    </submittedName>
</protein>
<accession>B0CD92</accession>
<dbReference type="PANTHER" id="PTHR45655:SF13">
    <property type="entry name" value="SOLUBLE GUANYLATE CYCLASE GCY-32-RELATED"/>
    <property type="match status" value="1"/>
</dbReference>
<dbReference type="HOGENOM" id="CLU_079260_0_1_3"/>
<sequence>MYGLVNKAIQEMVCDHFGEDAWKAIRELSETKSENFISLESYPDDLTHRLVKSASQVLGISAAEIMEDFGKYWVKFTGQEGYGEMMDLAGDDLPEFLGNLDDLHSRLGVIFPKMQPPSFQCSDQEKQTLNLHYYSHRKGMAPMVSGLVEGLGERFDTAVEVTQVQDREQGADHDVFSVTYQP</sequence>
<keyword evidence="3" id="KW-1185">Reference proteome</keyword>
<dbReference type="InterPro" id="IPR038158">
    <property type="entry name" value="H-NOX_domain_sf"/>
</dbReference>
<dbReference type="GO" id="GO:0008074">
    <property type="term" value="C:guanylate cyclase complex, soluble"/>
    <property type="evidence" value="ECO:0007669"/>
    <property type="project" value="TreeGrafter"/>
</dbReference>
<dbReference type="Proteomes" id="UP000000268">
    <property type="component" value="Chromosome"/>
</dbReference>
<dbReference type="SUPFAM" id="SSF111126">
    <property type="entry name" value="Ligand-binding domain in the NO signalling and Golgi transport"/>
    <property type="match status" value="1"/>
</dbReference>
<dbReference type="InterPro" id="IPR024096">
    <property type="entry name" value="NO_sig/Golgi_transp_ligand-bd"/>
</dbReference>
<dbReference type="PANTHER" id="PTHR45655">
    <property type="entry name" value="GUANYLATE CYCLASE SOLUBLE SUBUNIT BETA-2"/>
    <property type="match status" value="1"/>
</dbReference>
<evidence type="ECO:0000259" key="1">
    <source>
        <dbReference type="Pfam" id="PF07700"/>
    </source>
</evidence>
<dbReference type="InterPro" id="IPR011644">
    <property type="entry name" value="Heme_NO-bd"/>
</dbReference>
<organism evidence="2 3">
    <name type="scientific">Acaryochloris marina (strain MBIC 11017)</name>
    <dbReference type="NCBI Taxonomy" id="329726"/>
    <lineage>
        <taxon>Bacteria</taxon>
        <taxon>Bacillati</taxon>
        <taxon>Cyanobacteriota</taxon>
        <taxon>Cyanophyceae</taxon>
        <taxon>Acaryochloridales</taxon>
        <taxon>Acaryochloridaceae</taxon>
        <taxon>Acaryochloris</taxon>
    </lineage>
</organism>
<evidence type="ECO:0000313" key="3">
    <source>
        <dbReference type="Proteomes" id="UP000000268"/>
    </source>
</evidence>
<dbReference type="GO" id="GO:0019934">
    <property type="term" value="P:cGMP-mediated signaling"/>
    <property type="evidence" value="ECO:0007669"/>
    <property type="project" value="TreeGrafter"/>
</dbReference>
<dbReference type="Gene3D" id="3.90.1520.10">
    <property type="entry name" value="H-NOX domain"/>
    <property type="match status" value="1"/>
</dbReference>
<evidence type="ECO:0000313" key="2">
    <source>
        <dbReference type="EMBL" id="ABW25683.1"/>
    </source>
</evidence>
<dbReference type="RefSeq" id="WP_010471011.1">
    <property type="nucleotide sequence ID" value="NC_009925.1"/>
</dbReference>